<dbReference type="RefSeq" id="WP_197522343.1">
    <property type="nucleotide sequence ID" value="NZ_CACRYJ010000017.1"/>
</dbReference>
<reference evidence="3 4" key="1">
    <citation type="submission" date="2019-11" db="EMBL/GenBank/DDBJ databases">
        <authorList>
            <person name="Criscuolo A."/>
        </authorList>
    </citation>
    <scope>NUCLEOTIDE SEQUENCE [LARGE SCALE GENOMIC DNA]</scope>
    <source>
        <strain evidence="3">CIP111667</strain>
    </source>
</reference>
<comment type="caution">
    <text evidence="3">The sequence shown here is derived from an EMBL/GenBank/DDBJ whole genome shotgun (WGS) entry which is preliminary data.</text>
</comment>
<accession>A0A7M4DGD9</accession>
<evidence type="ECO:0000259" key="2">
    <source>
        <dbReference type="Pfam" id="PF07940"/>
    </source>
</evidence>
<dbReference type="Proteomes" id="UP000419743">
    <property type="component" value="Unassembled WGS sequence"/>
</dbReference>
<gene>
    <name evidence="3" type="ORF">HALOF300_01186</name>
</gene>
<evidence type="ECO:0000256" key="1">
    <source>
        <dbReference type="ARBA" id="ARBA00004196"/>
    </source>
</evidence>
<protein>
    <submittedName>
        <fullName evidence="3">Heparinase II/III-like protein</fullName>
    </submittedName>
</protein>
<dbReference type="AlphaFoldDB" id="A0A7M4DGD9"/>
<dbReference type="Gene3D" id="2.70.98.70">
    <property type="match status" value="1"/>
</dbReference>
<dbReference type="SUPFAM" id="SSF48230">
    <property type="entry name" value="Chondroitin AC/alginate lyase"/>
    <property type="match status" value="1"/>
</dbReference>
<evidence type="ECO:0000313" key="4">
    <source>
        <dbReference type="Proteomes" id="UP000419743"/>
    </source>
</evidence>
<name>A0A7M4DGD9_9MICO</name>
<feature type="domain" description="Heparinase II/III-like C-terminal" evidence="2">
    <location>
        <begin position="380"/>
        <end position="510"/>
    </location>
</feature>
<organism evidence="3 4">
    <name type="scientific">Occultella aeris</name>
    <dbReference type="NCBI Taxonomy" id="2761496"/>
    <lineage>
        <taxon>Bacteria</taxon>
        <taxon>Bacillati</taxon>
        <taxon>Actinomycetota</taxon>
        <taxon>Actinomycetes</taxon>
        <taxon>Micrococcales</taxon>
        <taxon>Ruaniaceae</taxon>
        <taxon>Occultella</taxon>
    </lineage>
</organism>
<dbReference type="EMBL" id="CACRYJ010000017">
    <property type="protein sequence ID" value="VZO35982.1"/>
    <property type="molecule type" value="Genomic_DNA"/>
</dbReference>
<sequence length="587" mass="62568">MTSAAMDATLTARALGPAADGEVWARLRTHAASIPQVEGVRAHATALRAEPISELPPSVYLEYERTGDRAHHGDLYFQRRRRLAALALSALLDPAEDVGELAATIEAICTEPQWALPAHLAGAATVPPGLVVDLFAAETGSALAEITTLLAGRLPEAVVASAREHVRRRVLDSYASHTFWWEDAASNWAAVCAGSVALAALQLCEEDRVRAMAPRLRASLRRSLDGYGDDGVCVEGFGYWNYGFGYYLLATEALDAAIGPDPEGEAPRAAAAARWPSRAFLTGGVVVPFADTHPTDTVSVGLVAATARRYGQVGRPDPGVADTALIDECGRWALALHGLCRLPAALADDPFADTPERPLWYPDAQWLVIPQGSRSPIGFAARAGDNAEPHNHNDLGSFAIALDGEPLLGDAGRGIYDREYFGPQRYDNPAAGSHGHPVPLLDGVRQQDGARARAEVLAAESDGEGERLVVDLTSAYPHPALTRLVRTVARAGASVTVRDEVLAQAPVRLTQRHICQVRPQVAGPGRVLVQGERGAAELVHDPTLLVEVGAFDVGRGSFEHPVFYVDLSVAEPRVEADLVTTVHVSRV</sequence>
<keyword evidence="4" id="KW-1185">Reference proteome</keyword>
<proteinExistence type="predicted"/>
<evidence type="ECO:0000313" key="3">
    <source>
        <dbReference type="EMBL" id="VZO35982.1"/>
    </source>
</evidence>
<dbReference type="GO" id="GO:0016829">
    <property type="term" value="F:lyase activity"/>
    <property type="evidence" value="ECO:0007669"/>
    <property type="project" value="InterPro"/>
</dbReference>
<dbReference type="GO" id="GO:0030313">
    <property type="term" value="C:cell envelope"/>
    <property type="evidence" value="ECO:0007669"/>
    <property type="project" value="UniProtKB-SubCell"/>
</dbReference>
<comment type="subcellular location">
    <subcellularLocation>
        <location evidence="1">Cell envelope</location>
    </subcellularLocation>
</comment>
<dbReference type="Pfam" id="PF07940">
    <property type="entry name" value="Hepar_II_III_C"/>
    <property type="match status" value="1"/>
</dbReference>
<dbReference type="InterPro" id="IPR008929">
    <property type="entry name" value="Chondroitin_lyas"/>
</dbReference>
<dbReference type="InterPro" id="IPR012480">
    <property type="entry name" value="Hepar_II_III_C"/>
</dbReference>
<dbReference type="Gene3D" id="1.50.10.100">
    <property type="entry name" value="Chondroitin AC/alginate lyase"/>
    <property type="match status" value="1"/>
</dbReference>